<protein>
    <recommendedName>
        <fullName evidence="1">endopeptidase La</fullName>
        <ecNumber evidence="1">3.4.21.53</ecNumber>
    </recommendedName>
</protein>
<dbReference type="Gene3D" id="3.30.230.10">
    <property type="match status" value="1"/>
</dbReference>
<dbReference type="SUPFAM" id="SSF54211">
    <property type="entry name" value="Ribosomal protein S5 domain 2-like"/>
    <property type="match status" value="1"/>
</dbReference>
<keyword evidence="2" id="KW-0812">Transmembrane</keyword>
<evidence type="ECO:0000313" key="5">
    <source>
        <dbReference type="EMBL" id="MFC4404682.1"/>
    </source>
</evidence>
<dbReference type="Proteomes" id="UP001595882">
    <property type="component" value="Unassembled WGS sequence"/>
</dbReference>
<dbReference type="InterPro" id="IPR014721">
    <property type="entry name" value="Ribsml_uS5_D2-typ_fold_subgr"/>
</dbReference>
<dbReference type="PANTHER" id="PTHR10046">
    <property type="entry name" value="ATP DEPENDENT LON PROTEASE FAMILY MEMBER"/>
    <property type="match status" value="1"/>
</dbReference>
<feature type="transmembrane region" description="Helical" evidence="2">
    <location>
        <begin position="12"/>
        <end position="31"/>
    </location>
</feature>
<sequence>MKKQWLQIVSFITLLVLLALLFIYQLPFYIYKPGTADPLNPIVEVEGGYESDGDMHLVTIKGGQATPFYYLLAMLRDYHQIVPIEDVYYNGISQEDYMKMQLMMMESSQEASKVVAYQAAKEDIVIQYNGVYVVSVLEDMPAENILKTGDRIVKIDGMDIAEANDLIDYVGTKQAGDIINLTIIRDEEQLSKQVGLVKMKELDGKAGIGIQLVTDREVVENPKLTFSSGDIGGPSAGLMFALEIYDQLTEEDLTKGLQIAGTGEIDYEGNVGRIGGIDKKVIAADRAGNDIFFAPNENGRQDSNYETAKEVAEEINTDMKIIPVDTFDDALRYLQSLSE</sequence>
<keyword evidence="1" id="KW-0720">Serine protease</keyword>
<dbReference type="Pfam" id="PF13180">
    <property type="entry name" value="PDZ_2"/>
    <property type="match status" value="1"/>
</dbReference>
<accession>A0ABV8WXS5</accession>
<dbReference type="InterPro" id="IPR008269">
    <property type="entry name" value="Lon_proteolytic"/>
</dbReference>
<dbReference type="EMBL" id="JBHSDT010000008">
    <property type="protein sequence ID" value="MFC4404682.1"/>
    <property type="molecule type" value="Genomic_DNA"/>
</dbReference>
<dbReference type="PROSITE" id="PS50106">
    <property type="entry name" value="PDZ"/>
    <property type="match status" value="1"/>
</dbReference>
<dbReference type="InterPro" id="IPR027065">
    <property type="entry name" value="Lon_Prtase"/>
</dbReference>
<keyword evidence="2" id="KW-1133">Transmembrane helix</keyword>
<dbReference type="SUPFAM" id="SSF50156">
    <property type="entry name" value="PDZ domain-like"/>
    <property type="match status" value="1"/>
</dbReference>
<reference evidence="6" key="1">
    <citation type="journal article" date="2019" name="Int. J. Syst. Evol. Microbiol.">
        <title>The Global Catalogue of Microorganisms (GCM) 10K type strain sequencing project: providing services to taxonomists for standard genome sequencing and annotation.</title>
        <authorList>
            <consortium name="The Broad Institute Genomics Platform"/>
            <consortium name="The Broad Institute Genome Sequencing Center for Infectious Disease"/>
            <person name="Wu L."/>
            <person name="Ma J."/>
        </authorList>
    </citation>
    <scope>NUCLEOTIDE SEQUENCE [LARGE SCALE GENOMIC DNA]</scope>
    <source>
        <strain evidence="6">CCUG 37865</strain>
    </source>
</reference>
<comment type="catalytic activity">
    <reaction evidence="1">
        <text>Hydrolysis of proteins in presence of ATP.</text>
        <dbReference type="EC" id="3.4.21.53"/>
    </reaction>
</comment>
<dbReference type="InterPro" id="IPR001478">
    <property type="entry name" value="PDZ"/>
</dbReference>
<evidence type="ECO:0000256" key="2">
    <source>
        <dbReference type="SAM" id="Phobius"/>
    </source>
</evidence>
<dbReference type="NCBIfam" id="NF041438">
    <property type="entry name" value="SepM_fam_S16"/>
    <property type="match status" value="1"/>
</dbReference>
<gene>
    <name evidence="5" type="ORF">ACFOY7_16560</name>
</gene>
<dbReference type="Pfam" id="PF05362">
    <property type="entry name" value="Lon_C"/>
    <property type="match status" value="1"/>
</dbReference>
<keyword evidence="1 5" id="KW-0378">Hydrolase</keyword>
<dbReference type="InterPro" id="IPR020568">
    <property type="entry name" value="Ribosomal_Su5_D2-typ_SF"/>
</dbReference>
<feature type="active site" evidence="1">
    <location>
        <position position="235"/>
    </location>
</feature>
<organism evidence="5 6">
    <name type="scientific">Gracilibacillus xinjiangensis</name>
    <dbReference type="NCBI Taxonomy" id="1193282"/>
    <lineage>
        <taxon>Bacteria</taxon>
        <taxon>Bacillati</taxon>
        <taxon>Bacillota</taxon>
        <taxon>Bacilli</taxon>
        <taxon>Bacillales</taxon>
        <taxon>Bacillaceae</taxon>
        <taxon>Gracilibacillus</taxon>
    </lineage>
</organism>
<dbReference type="EC" id="3.4.21.53" evidence="1"/>
<evidence type="ECO:0000259" key="4">
    <source>
        <dbReference type="PROSITE" id="PS51786"/>
    </source>
</evidence>
<evidence type="ECO:0000256" key="1">
    <source>
        <dbReference type="PROSITE-ProRule" id="PRU01122"/>
    </source>
</evidence>
<comment type="caution">
    <text evidence="5">The sequence shown here is derived from an EMBL/GenBank/DDBJ whole genome shotgun (WGS) entry which is preliminary data.</text>
</comment>
<keyword evidence="6" id="KW-1185">Reference proteome</keyword>
<keyword evidence="2" id="KW-0472">Membrane</keyword>
<dbReference type="RefSeq" id="WP_390253566.1">
    <property type="nucleotide sequence ID" value="NZ_JBHSDT010000008.1"/>
</dbReference>
<feature type="active site" evidence="1">
    <location>
        <position position="280"/>
    </location>
</feature>
<evidence type="ECO:0000313" key="6">
    <source>
        <dbReference type="Proteomes" id="UP001595882"/>
    </source>
</evidence>
<dbReference type="InterPro" id="IPR036034">
    <property type="entry name" value="PDZ_sf"/>
</dbReference>
<feature type="domain" description="PDZ" evidence="3">
    <location>
        <begin position="102"/>
        <end position="187"/>
    </location>
</feature>
<dbReference type="SMART" id="SM00228">
    <property type="entry name" value="PDZ"/>
    <property type="match status" value="1"/>
</dbReference>
<dbReference type="GO" id="GO:0006508">
    <property type="term" value="P:proteolysis"/>
    <property type="evidence" value="ECO:0007669"/>
    <property type="project" value="UniProtKB-KW"/>
</dbReference>
<name>A0ABV8WXS5_9BACI</name>
<keyword evidence="1 5" id="KW-0645">Protease</keyword>
<dbReference type="PROSITE" id="PS51786">
    <property type="entry name" value="LON_PROTEOLYTIC"/>
    <property type="match status" value="1"/>
</dbReference>
<feature type="domain" description="Lon proteolytic" evidence="4">
    <location>
        <begin position="227"/>
        <end position="337"/>
    </location>
</feature>
<proteinExistence type="inferred from homology"/>
<dbReference type="GO" id="GO:0008233">
    <property type="term" value="F:peptidase activity"/>
    <property type="evidence" value="ECO:0007669"/>
    <property type="project" value="UniProtKB-KW"/>
</dbReference>
<dbReference type="Gene3D" id="2.30.42.10">
    <property type="match status" value="1"/>
</dbReference>
<comment type="similarity">
    <text evidence="1">Belongs to the peptidase S16 family.</text>
</comment>
<evidence type="ECO:0000259" key="3">
    <source>
        <dbReference type="PROSITE" id="PS50106"/>
    </source>
</evidence>